<reference evidence="1 2" key="1">
    <citation type="submission" date="2016-10" db="EMBL/GenBank/DDBJ databases">
        <authorList>
            <person name="de Groot N.N."/>
        </authorList>
    </citation>
    <scope>NUCLEOTIDE SEQUENCE [LARGE SCALE GENOMIC DNA]</scope>
    <source>
        <strain evidence="1 2">BS3662</strain>
    </source>
</reference>
<gene>
    <name evidence="1" type="ORF">SAMN04490194_1164</name>
</gene>
<proteinExistence type="predicted"/>
<accession>A0A1H5GG84</accession>
<dbReference type="RefSeq" id="WP_084322267.1">
    <property type="nucleotide sequence ID" value="NZ_FNTY01000002.1"/>
</dbReference>
<dbReference type="InterPro" id="IPR024079">
    <property type="entry name" value="MetalloPept_cat_dom_sf"/>
</dbReference>
<organism evidence="1 2">
    <name type="scientific">Pseudomonas migulae</name>
    <dbReference type="NCBI Taxonomy" id="78543"/>
    <lineage>
        <taxon>Bacteria</taxon>
        <taxon>Pseudomonadati</taxon>
        <taxon>Pseudomonadota</taxon>
        <taxon>Gammaproteobacteria</taxon>
        <taxon>Pseudomonadales</taxon>
        <taxon>Pseudomonadaceae</taxon>
        <taxon>Pseudomonas</taxon>
    </lineage>
</organism>
<dbReference type="AlphaFoldDB" id="A0A1H5GG84"/>
<evidence type="ECO:0008006" key="3">
    <source>
        <dbReference type="Google" id="ProtNLM"/>
    </source>
</evidence>
<dbReference type="Gene3D" id="3.40.390.10">
    <property type="entry name" value="Collagenase (Catalytic Domain)"/>
    <property type="match status" value="1"/>
</dbReference>
<name>A0A1H5GG84_9PSED</name>
<dbReference type="Proteomes" id="UP000198985">
    <property type="component" value="Unassembled WGS sequence"/>
</dbReference>
<dbReference type="EMBL" id="FNTY01000002">
    <property type="protein sequence ID" value="SEE14640.1"/>
    <property type="molecule type" value="Genomic_DNA"/>
</dbReference>
<evidence type="ECO:0000313" key="1">
    <source>
        <dbReference type="EMBL" id="SEE14640.1"/>
    </source>
</evidence>
<dbReference type="SUPFAM" id="SSF55486">
    <property type="entry name" value="Metalloproteases ('zincins'), catalytic domain"/>
    <property type="match status" value="1"/>
</dbReference>
<protein>
    <recommendedName>
        <fullName evidence="3">Astacin (Peptidase family M12A)</fullName>
    </recommendedName>
</protein>
<evidence type="ECO:0000313" key="2">
    <source>
        <dbReference type="Proteomes" id="UP000198985"/>
    </source>
</evidence>
<sequence length="257" mass="29180">MDIMSTYHLETPMDPKASYEVAIAENPANRVVSTPGRQKRAAGKHTHFWAPGRTLRIAFLNGDEAFKNAVKTAASNWQPHINLNLDFVEGTEGDIRIKCEQGIYWSFLGTAALTQTDQSLPTMILATDYRYSLKFFLANAMHEFGHALGAQHEQLNPAANIPWNKPAVYAAHWLPENADEDSYQDSLTRKKVDDLYFNLLDANEVKNSPYDPLSIMHYAVRQEWTDGDFKVDLNFVLSEKDKAFMTQVYPYPEAQSE</sequence>
<dbReference type="GO" id="GO:0008237">
    <property type="term" value="F:metallopeptidase activity"/>
    <property type="evidence" value="ECO:0007669"/>
    <property type="project" value="InterPro"/>
</dbReference>